<dbReference type="Proteomes" id="UP001191082">
    <property type="component" value="Unassembled WGS sequence"/>
</dbReference>
<dbReference type="InterPro" id="IPR005163">
    <property type="entry name" value="Tri_helical_YiiM-like"/>
</dbReference>
<protein>
    <submittedName>
        <fullName evidence="2">MOSC domain-containing protein</fullName>
    </submittedName>
</protein>
<reference evidence="2 3" key="1">
    <citation type="submission" date="2019-05" db="EMBL/GenBank/DDBJ databases">
        <title>Marivita sp. nov. isolated from sea sediment.</title>
        <authorList>
            <person name="Kim W."/>
        </authorList>
    </citation>
    <scope>NUCLEOTIDE SEQUENCE [LARGE SCALE GENOMIC DNA]</scope>
    <source>
        <strain evidence="2 3">CAU 1492</strain>
    </source>
</reference>
<feature type="domain" description="MOSC" evidence="1">
    <location>
        <begin position="29"/>
        <end position="165"/>
    </location>
</feature>
<name>A0ABY2X0C1_9RHOB</name>
<dbReference type="InterPro" id="IPR011037">
    <property type="entry name" value="Pyrv_Knase-like_insert_dom_sf"/>
</dbReference>
<evidence type="ECO:0000259" key="1">
    <source>
        <dbReference type="PROSITE" id="PS51340"/>
    </source>
</evidence>
<dbReference type="EMBL" id="VCPC01000007">
    <property type="protein sequence ID" value="TMV08202.1"/>
    <property type="molecule type" value="Genomic_DNA"/>
</dbReference>
<evidence type="ECO:0000313" key="3">
    <source>
        <dbReference type="Proteomes" id="UP001191082"/>
    </source>
</evidence>
<accession>A0ABY2X0C1</accession>
<organism evidence="2 3">
    <name type="scientific">Arenibacterium halophilum</name>
    <dbReference type="NCBI Taxonomy" id="2583821"/>
    <lineage>
        <taxon>Bacteria</taxon>
        <taxon>Pseudomonadati</taxon>
        <taxon>Pseudomonadota</taxon>
        <taxon>Alphaproteobacteria</taxon>
        <taxon>Rhodobacterales</taxon>
        <taxon>Paracoccaceae</taxon>
        <taxon>Arenibacterium</taxon>
    </lineage>
</organism>
<dbReference type="Pfam" id="PF03475">
    <property type="entry name" value="YiiM_3-alpha"/>
    <property type="match status" value="1"/>
</dbReference>
<dbReference type="InterPro" id="IPR052353">
    <property type="entry name" value="Benzoxazolinone_Detox_Enz"/>
</dbReference>
<dbReference type="SUPFAM" id="SSF50800">
    <property type="entry name" value="PK beta-barrel domain-like"/>
    <property type="match status" value="1"/>
</dbReference>
<sequence length="226" mass="25126">MKSALVSEVRIGTPVPFGPNNASSAITKKAVLGKVWLSPLGIEGDVQADQEKHGGLDKALHQYCSGHYEHWKRVLPGTEDLSPGTFGENIVACDHDETNVCLGDSFQIGEAVVQVSQPRQPCWKLNVRISQPGFAKLVQSSGLTGWYYRVLQTGWVAAGDAITLIDRPNREWPLQRVHKTLYHAPLNFDLTSDLGSVRELSVSWKNLIRSRLKNRAVESWSSRLRD</sequence>
<dbReference type="InterPro" id="IPR005302">
    <property type="entry name" value="MoCF_Sase_C"/>
</dbReference>
<comment type="caution">
    <text evidence="2">The sequence shown here is derived from an EMBL/GenBank/DDBJ whole genome shotgun (WGS) entry which is preliminary data.</text>
</comment>
<gene>
    <name evidence="2" type="ORF">FGK64_21130</name>
</gene>
<evidence type="ECO:0000313" key="2">
    <source>
        <dbReference type="EMBL" id="TMV08202.1"/>
    </source>
</evidence>
<dbReference type="PANTHER" id="PTHR30212:SF2">
    <property type="entry name" value="PROTEIN YIIM"/>
    <property type="match status" value="1"/>
</dbReference>
<dbReference type="PROSITE" id="PS51340">
    <property type="entry name" value="MOSC"/>
    <property type="match status" value="1"/>
</dbReference>
<dbReference type="Pfam" id="PF03473">
    <property type="entry name" value="MOSC"/>
    <property type="match status" value="1"/>
</dbReference>
<proteinExistence type="predicted"/>
<keyword evidence="3" id="KW-1185">Reference proteome</keyword>
<dbReference type="Gene3D" id="2.40.33.20">
    <property type="entry name" value="PK beta-barrel domain-like"/>
    <property type="match status" value="1"/>
</dbReference>
<dbReference type="PANTHER" id="PTHR30212">
    <property type="entry name" value="PROTEIN YIIM"/>
    <property type="match status" value="1"/>
</dbReference>
<dbReference type="RefSeq" id="WP_138865853.1">
    <property type="nucleotide sequence ID" value="NZ_VCPC01000007.1"/>
</dbReference>